<organism evidence="7 8">
    <name type="scientific">Stephanodiscus triporus</name>
    <dbReference type="NCBI Taxonomy" id="2934178"/>
    <lineage>
        <taxon>Eukaryota</taxon>
        <taxon>Sar</taxon>
        <taxon>Stramenopiles</taxon>
        <taxon>Ochrophyta</taxon>
        <taxon>Bacillariophyta</taxon>
        <taxon>Coscinodiscophyceae</taxon>
        <taxon>Thalassiosirophycidae</taxon>
        <taxon>Stephanodiscales</taxon>
        <taxon>Stephanodiscaceae</taxon>
        <taxon>Stephanodiscus</taxon>
    </lineage>
</organism>
<dbReference type="InterPro" id="IPR052206">
    <property type="entry name" value="Retinol_saturase"/>
</dbReference>
<evidence type="ECO:0000256" key="3">
    <source>
        <dbReference type="ARBA" id="ARBA00022729"/>
    </source>
</evidence>
<dbReference type="PANTHER" id="PTHR46091">
    <property type="entry name" value="BLR7054 PROTEIN"/>
    <property type="match status" value="1"/>
</dbReference>
<keyword evidence="6" id="KW-0520">NAD</keyword>
<keyword evidence="3" id="KW-0732">Signal</keyword>
<comment type="similarity">
    <text evidence="1">Belongs to the carotenoid/retinoid oxidoreductase family. CrtISO subfamily.</text>
</comment>
<evidence type="ECO:0000256" key="4">
    <source>
        <dbReference type="ARBA" id="ARBA00022827"/>
    </source>
</evidence>
<dbReference type="Gene3D" id="3.50.50.60">
    <property type="entry name" value="FAD/NAD(P)-binding domain"/>
    <property type="match status" value="2"/>
</dbReference>
<protein>
    <recommendedName>
        <fullName evidence="9">Amine oxidase domain-containing protein</fullName>
    </recommendedName>
</protein>
<evidence type="ECO:0000256" key="2">
    <source>
        <dbReference type="ARBA" id="ARBA00022630"/>
    </source>
</evidence>
<keyword evidence="8" id="KW-1185">Reference proteome</keyword>
<keyword evidence="4" id="KW-0274">FAD</keyword>
<dbReference type="Proteomes" id="UP001530315">
    <property type="component" value="Unassembled WGS sequence"/>
</dbReference>
<evidence type="ECO:0008006" key="9">
    <source>
        <dbReference type="Google" id="ProtNLM"/>
    </source>
</evidence>
<name>A0ABD3MMK2_9STRA</name>
<evidence type="ECO:0000256" key="6">
    <source>
        <dbReference type="ARBA" id="ARBA00023027"/>
    </source>
</evidence>
<keyword evidence="5" id="KW-0521">NADP</keyword>
<evidence type="ECO:0000256" key="5">
    <source>
        <dbReference type="ARBA" id="ARBA00022857"/>
    </source>
</evidence>
<dbReference type="PANTHER" id="PTHR46091:SF3">
    <property type="entry name" value="AMINE OXIDASE DOMAIN-CONTAINING PROTEIN"/>
    <property type="match status" value="1"/>
</dbReference>
<dbReference type="SUPFAM" id="SSF51905">
    <property type="entry name" value="FAD/NAD(P)-binding domain"/>
    <property type="match status" value="1"/>
</dbReference>
<dbReference type="InterPro" id="IPR036188">
    <property type="entry name" value="FAD/NAD-bd_sf"/>
</dbReference>
<keyword evidence="2" id="KW-0285">Flavoprotein</keyword>
<comment type="caution">
    <text evidence="7">The sequence shown here is derived from an EMBL/GenBank/DDBJ whole genome shotgun (WGS) entry which is preliminary data.</text>
</comment>
<reference evidence="7 8" key="1">
    <citation type="submission" date="2024-10" db="EMBL/GenBank/DDBJ databases">
        <title>Updated reference genomes for cyclostephanoid diatoms.</title>
        <authorList>
            <person name="Roberts W.R."/>
            <person name="Alverson A.J."/>
        </authorList>
    </citation>
    <scope>NUCLEOTIDE SEQUENCE [LARGE SCALE GENOMIC DNA]</scope>
    <source>
        <strain evidence="7 8">AJA276-08</strain>
    </source>
</reference>
<gene>
    <name evidence="7" type="ORF">ACHAW5_001848</name>
</gene>
<evidence type="ECO:0000313" key="7">
    <source>
        <dbReference type="EMBL" id="KAL3764998.1"/>
    </source>
</evidence>
<proteinExistence type="inferred from homology"/>
<dbReference type="EMBL" id="JALLAZ020001760">
    <property type="protein sequence ID" value="KAL3764998.1"/>
    <property type="molecule type" value="Genomic_DNA"/>
</dbReference>
<accession>A0ABD3MMK2</accession>
<evidence type="ECO:0000313" key="8">
    <source>
        <dbReference type="Proteomes" id="UP001530315"/>
    </source>
</evidence>
<evidence type="ECO:0000256" key="1">
    <source>
        <dbReference type="ARBA" id="ARBA00005855"/>
    </source>
</evidence>
<sequence>MTNLNSASSASLAIAASGATAWLLYRSWTSWTRKAVCPNETPSDDPTKQGFSTKKVPPNLDVIVIGSGMGGLSTAAILAKEGKTVLVLEQHDIAGGNLHTFTENGYEFDTGLHYVGGDIGNKRSPTRKLLDYISDETVEWEPMDDDYDVAISGDDEYRFCSSWTRLKERLKISFPDDKDKESIDKYFDLVRRTVRDRFPLLLLLKMLPERVSDVCSWLLDRQLGIIKMTTKQMLESVTSNQKLIGVLSYHYGDYGETPDRGAFLMHAIITYHYRSGAYYPVGGPLRISESIIRVIEKWGGKVLVRAPVSSILIDHRNRAYGVVVKGKEILAKSIVSSVGSPTTMTKLIPESHQSMVRKQIDMMKDENVASNISLMSVFVGISDPDGSIKLPKSNYWMHQSWDHDKNMAEYKQDHLKIPLFFISFSSAKDPTYASRHPGKHAAMIIGACSYDDVERFKYDRVKHRSSEYISMKEKWQEIFIQVLLDHFPELRGKIEYTEVGTAVTNDYYLGTHRGAVYGLAHTPKRFQQRWLHAKTPIKNLYMSGQDICCCGIGGALVGGYMHRPSRQPPYEVGQISDPAPPVALTIGNQKLLVPPNAVESLLPRLVRSLHVHALSQFSGSRIATEVELDVRVSSRVPEVVEETRFVAVDVRVARELAILAEVAYVIGRHVLIFPQRDHADVIE</sequence>
<dbReference type="Pfam" id="PF13450">
    <property type="entry name" value="NAD_binding_8"/>
    <property type="match status" value="1"/>
</dbReference>
<dbReference type="AlphaFoldDB" id="A0ABD3MMK2"/>